<evidence type="ECO:0000313" key="1">
    <source>
        <dbReference type="EMBL" id="MCJ8745281.1"/>
    </source>
</evidence>
<sequence>MCNSDRELVEDVLSLRNQLRRTERNLQALGEQLSQSENDSITEHKNESGSDGFPGHVTVDELHKPGAVKASSYPGRVARSSTPKPAEQKTCARAHSSDCRLQSDRDMENEAAQLRRKLSSVREENSSLVLENRQLISDLEAIQLELVSSKSKMRVLGSTIGAKTSSVSIMKERILDLEAQLEAQATALREADLKRAASEQTALQCDRVVEKLKEELDAVRSELCDKTRQWKRMEQQRNQALRNAEKLTVAFKDYKEDVAEKLKKVMENEGKLKASLIECDREREELEKRCTELERERERTSHSLSRELKEAQVHSEALSAERQELQGRVQQASEQLSRLQREIEQKEKLLEEVEGLRRDREDLRLLTACQEQRLTQTHRDMEQARAELASLENVLDMLHLRENRDGALCVNPCLLPSPTLTAVTENLQHRPGE</sequence>
<accession>A0ACC5ZB54</accession>
<keyword evidence="2" id="KW-1185">Reference proteome</keyword>
<reference evidence="1" key="1">
    <citation type="submission" date="2020-02" db="EMBL/GenBank/DDBJ databases">
        <title>Genome sequencing of the panga catfish, Pangasius djambal.</title>
        <authorList>
            <person name="Wen M."/>
            <person name="Zahm M."/>
            <person name="Roques C."/>
            <person name="Cabau C."/>
            <person name="Klopp C."/>
            <person name="Donnadieu C."/>
            <person name="Jouanno E."/>
            <person name="Avarre J.-C."/>
            <person name="Campet M."/>
            <person name="Ha T."/>
            <person name="Dugue R."/>
            <person name="Lampietro C."/>
            <person name="Louis A."/>
            <person name="Herpin A."/>
            <person name="Echchiki A."/>
            <person name="Berthelot C."/>
            <person name="Parey E."/>
            <person name="Roest-Crollius H."/>
            <person name="Braasch I."/>
            <person name="Postlethwait J.H."/>
            <person name="Bobe J."/>
            <person name="Montfort J."/>
            <person name="Bouchez O."/>
            <person name="Begum T."/>
            <person name="Schartl M."/>
            <person name="Gustiano R."/>
            <person name="Guiguen Y."/>
        </authorList>
    </citation>
    <scope>NUCLEOTIDE SEQUENCE</scope>
    <source>
        <strain evidence="1">Pdj_M5554</strain>
    </source>
</reference>
<gene>
    <name evidence="1" type="ORF">PDJAM_G00128550</name>
</gene>
<dbReference type="Proteomes" id="UP000830395">
    <property type="component" value="Chromosome 21"/>
</dbReference>
<organism evidence="1 2">
    <name type="scientific">Pangasius djambal</name>
    <dbReference type="NCBI Taxonomy" id="1691987"/>
    <lineage>
        <taxon>Eukaryota</taxon>
        <taxon>Metazoa</taxon>
        <taxon>Chordata</taxon>
        <taxon>Craniata</taxon>
        <taxon>Vertebrata</taxon>
        <taxon>Euteleostomi</taxon>
        <taxon>Actinopterygii</taxon>
        <taxon>Neopterygii</taxon>
        <taxon>Teleostei</taxon>
        <taxon>Ostariophysi</taxon>
        <taxon>Siluriformes</taxon>
        <taxon>Pangasiidae</taxon>
        <taxon>Pangasius</taxon>
    </lineage>
</organism>
<protein>
    <submittedName>
        <fullName evidence="1">Uncharacterized protein</fullName>
    </submittedName>
</protein>
<name>A0ACC5ZB54_9TELE</name>
<proteinExistence type="predicted"/>
<comment type="caution">
    <text evidence="1">The sequence shown here is derived from an EMBL/GenBank/DDBJ whole genome shotgun (WGS) entry which is preliminary data.</text>
</comment>
<evidence type="ECO:0000313" key="2">
    <source>
        <dbReference type="Proteomes" id="UP000830395"/>
    </source>
</evidence>
<dbReference type="EMBL" id="CM040995">
    <property type="protein sequence ID" value="MCJ8745281.1"/>
    <property type="molecule type" value="Genomic_DNA"/>
</dbReference>